<comment type="caution">
    <text evidence="5">The sequence shown here is derived from an EMBL/GenBank/DDBJ whole genome shotgun (WGS) entry which is preliminary data.</text>
</comment>
<evidence type="ECO:0000256" key="1">
    <source>
        <dbReference type="ARBA" id="ARBA00001938"/>
    </source>
</evidence>
<proteinExistence type="predicted"/>
<evidence type="ECO:0000256" key="3">
    <source>
        <dbReference type="ARBA" id="ARBA00023315"/>
    </source>
</evidence>
<organism evidence="5 6">
    <name type="scientific">Candidatus Eubacterium faecale</name>
    <dbReference type="NCBI Taxonomy" id="2838568"/>
    <lineage>
        <taxon>Bacteria</taxon>
        <taxon>Bacillati</taxon>
        <taxon>Bacillota</taxon>
        <taxon>Clostridia</taxon>
        <taxon>Eubacteriales</taxon>
        <taxon>Eubacteriaceae</taxon>
        <taxon>Eubacterium</taxon>
    </lineage>
</organism>
<dbReference type="Pfam" id="PF00198">
    <property type="entry name" value="2-oxoacid_dh"/>
    <property type="match status" value="2"/>
</dbReference>
<keyword evidence="2" id="KW-0808">Transferase</keyword>
<accession>A0A9D2MJR8</accession>
<name>A0A9D2MJR8_9FIRM</name>
<feature type="domain" description="2-oxoacid dehydrogenase acyltransferase catalytic" evidence="4">
    <location>
        <begin position="201"/>
        <end position="303"/>
    </location>
</feature>
<evidence type="ECO:0000313" key="6">
    <source>
        <dbReference type="Proteomes" id="UP000823877"/>
    </source>
</evidence>
<keyword evidence="3" id="KW-0012">Acyltransferase</keyword>
<dbReference type="Gene3D" id="3.30.559.10">
    <property type="entry name" value="Chloramphenicol acetyltransferase-like domain"/>
    <property type="match status" value="2"/>
</dbReference>
<evidence type="ECO:0000256" key="2">
    <source>
        <dbReference type="ARBA" id="ARBA00022679"/>
    </source>
</evidence>
<gene>
    <name evidence="5" type="ORF">IAA37_06775</name>
</gene>
<reference evidence="5" key="1">
    <citation type="journal article" date="2021" name="PeerJ">
        <title>Extensive microbial diversity within the chicken gut microbiome revealed by metagenomics and culture.</title>
        <authorList>
            <person name="Gilroy R."/>
            <person name="Ravi A."/>
            <person name="Getino M."/>
            <person name="Pursley I."/>
            <person name="Horton D.L."/>
            <person name="Alikhan N.F."/>
            <person name="Baker D."/>
            <person name="Gharbi K."/>
            <person name="Hall N."/>
            <person name="Watson M."/>
            <person name="Adriaenssens E.M."/>
            <person name="Foster-Nyarko E."/>
            <person name="Jarju S."/>
            <person name="Secka A."/>
            <person name="Antonio M."/>
            <person name="Oren A."/>
            <person name="Chaudhuri R.R."/>
            <person name="La Ragione R."/>
            <person name="Hildebrand F."/>
            <person name="Pallen M.J."/>
        </authorList>
    </citation>
    <scope>NUCLEOTIDE SEQUENCE</scope>
    <source>
        <strain evidence="5">CHK188-16595</strain>
    </source>
</reference>
<dbReference type="GO" id="GO:0005737">
    <property type="term" value="C:cytoplasm"/>
    <property type="evidence" value="ECO:0007669"/>
    <property type="project" value="TreeGrafter"/>
</dbReference>
<dbReference type="GO" id="GO:0031405">
    <property type="term" value="F:lipoic acid binding"/>
    <property type="evidence" value="ECO:0007669"/>
    <property type="project" value="TreeGrafter"/>
</dbReference>
<evidence type="ECO:0000313" key="5">
    <source>
        <dbReference type="EMBL" id="HJB75356.1"/>
    </source>
</evidence>
<feature type="domain" description="2-oxoacid dehydrogenase acyltransferase catalytic" evidence="4">
    <location>
        <begin position="10"/>
        <end position="145"/>
    </location>
</feature>
<sequence>MSIYKKEYFGIARKIVSNMTSESWEQIPHTAFSYEADVTEMMKYYYRLNEKISDPAEKITVNTLVLKIICEGLKAAPKMNTTLDFSRKFVRGTLNYHDNIDISMPMILKTGEMMTVNLHDMGNKSLPEMANAIANTVKRADHSDMNEVMFEVSMDNTLKGLKKGKIMQTLCRLFGSKTPGKHKVKTLTGKHKKEYYGIPKELRFTKHDIEQGTTTISNLGSVYRGQKGQCFLLEIIPPQTTAFAVNAIQDRAVVIKDENGCKKIEIRQVLPITVAIDHRALDYGDCVPFFQKLDQIFEEPQIILNWAGIAADQSVINHEKEIKFEKQFEDSAIAV</sequence>
<dbReference type="InterPro" id="IPR001078">
    <property type="entry name" value="2-oxoacid_DH_actylTfrase"/>
</dbReference>
<dbReference type="GO" id="GO:0016407">
    <property type="term" value="F:acetyltransferase activity"/>
    <property type="evidence" value="ECO:0007669"/>
    <property type="project" value="TreeGrafter"/>
</dbReference>
<dbReference type="SUPFAM" id="SSF52777">
    <property type="entry name" value="CoA-dependent acyltransferases"/>
    <property type="match status" value="1"/>
</dbReference>
<dbReference type="PANTHER" id="PTHR43178">
    <property type="entry name" value="DIHYDROLIPOAMIDE ACETYLTRANSFERASE COMPONENT OF PYRUVATE DEHYDROGENASE COMPLEX"/>
    <property type="match status" value="1"/>
</dbReference>
<reference evidence="5" key="2">
    <citation type="submission" date="2021-04" db="EMBL/GenBank/DDBJ databases">
        <authorList>
            <person name="Gilroy R."/>
        </authorList>
    </citation>
    <scope>NUCLEOTIDE SEQUENCE</scope>
    <source>
        <strain evidence="5">CHK188-16595</strain>
    </source>
</reference>
<dbReference type="InterPro" id="IPR023213">
    <property type="entry name" value="CAT-like_dom_sf"/>
</dbReference>
<comment type="cofactor">
    <cofactor evidence="1">
        <name>(R)-lipoate</name>
        <dbReference type="ChEBI" id="CHEBI:83088"/>
    </cofactor>
</comment>
<dbReference type="EMBL" id="DWXN01000012">
    <property type="protein sequence ID" value="HJB75356.1"/>
    <property type="molecule type" value="Genomic_DNA"/>
</dbReference>
<dbReference type="AlphaFoldDB" id="A0A9D2MJR8"/>
<dbReference type="Proteomes" id="UP000823877">
    <property type="component" value="Unassembled WGS sequence"/>
</dbReference>
<dbReference type="PANTHER" id="PTHR43178:SF5">
    <property type="entry name" value="LIPOAMIDE ACYLTRANSFERASE COMPONENT OF BRANCHED-CHAIN ALPHA-KETO ACID DEHYDROGENASE COMPLEX, MITOCHONDRIAL"/>
    <property type="match status" value="1"/>
</dbReference>
<dbReference type="InterPro" id="IPR050743">
    <property type="entry name" value="2-oxoacid_DH_E2_comp"/>
</dbReference>
<protein>
    <submittedName>
        <fullName evidence="5">2-oxo acid dehydrogenase subunit E2</fullName>
    </submittedName>
</protein>
<evidence type="ECO:0000259" key="4">
    <source>
        <dbReference type="Pfam" id="PF00198"/>
    </source>
</evidence>